<dbReference type="AlphaFoldDB" id="A0A4Q9FPI3"/>
<dbReference type="GO" id="GO:0005886">
    <property type="term" value="C:plasma membrane"/>
    <property type="evidence" value="ECO:0007669"/>
    <property type="project" value="UniProtKB-SubCell"/>
</dbReference>
<keyword evidence="4 6" id="KW-1133">Transmembrane helix</keyword>
<keyword evidence="5 6" id="KW-0472">Membrane</keyword>
<feature type="domain" description="ABC3 transporter permease C-terminal" evidence="7">
    <location>
        <begin position="295"/>
        <end position="411"/>
    </location>
</feature>
<dbReference type="InterPro" id="IPR003838">
    <property type="entry name" value="ABC3_permease_C"/>
</dbReference>
<accession>A0A4Q9FPI3</accession>
<comment type="caution">
    <text evidence="9">The sequence shown here is derived from an EMBL/GenBank/DDBJ whole genome shotgun (WGS) entry which is preliminary data.</text>
</comment>
<evidence type="ECO:0000256" key="2">
    <source>
        <dbReference type="ARBA" id="ARBA00022475"/>
    </source>
</evidence>
<sequence length="421" mass="47180">MTIWKISLHNIKSKPLYTFLGVFSLALSITLLLGMQQLKTSFEHQINNNLGGVDLVIGAKGSPLQLILASVLHLDNPTGNISYQEAKKIAKNPLIESAIPISFGDNYKGFRIVGTTNTFKGLYDAEINEGREFKKALEVIVGHKVAKQTGLSIGDTFLSAHGLVEADIEIHDQEFIVVGVLKPTQNVIDRLIVTNLESIWQVHDHEEAQDEHHEENHIRHDEEHDHEIHENEHETHEEADKNITSLLVSFRNPTGFLVLPRSINEATNMQAVLPKYELDKLYEYMGIGFKTITWIAYLILAISGLTIFISLYKMVKERAFDLALLRTYGATNFQLVQMIAYEGFAIIGVAFLLGFLLVKFALPLLFKLTDVDVGESVIKNLGLNDILQIEIVVFAIIAVSIVIAVYPILKMKISEILSNEK</sequence>
<evidence type="ECO:0000256" key="5">
    <source>
        <dbReference type="ARBA" id="ARBA00023136"/>
    </source>
</evidence>
<evidence type="ECO:0000313" key="10">
    <source>
        <dbReference type="Proteomes" id="UP000292372"/>
    </source>
</evidence>
<evidence type="ECO:0000256" key="6">
    <source>
        <dbReference type="SAM" id="Phobius"/>
    </source>
</evidence>
<feature type="transmembrane region" description="Helical" evidence="6">
    <location>
        <begin position="16"/>
        <end position="35"/>
    </location>
</feature>
<protein>
    <submittedName>
        <fullName evidence="9">ABC transporter permease</fullName>
    </submittedName>
</protein>
<proteinExistence type="predicted"/>
<feature type="domain" description="MacB-like periplasmic core" evidence="8">
    <location>
        <begin position="20"/>
        <end position="199"/>
    </location>
</feature>
<dbReference type="RefSeq" id="WP_130936549.1">
    <property type="nucleotide sequence ID" value="NZ_BMEE01000002.1"/>
</dbReference>
<gene>
    <name evidence="9" type="ORF">EYD46_07980</name>
</gene>
<evidence type="ECO:0000259" key="7">
    <source>
        <dbReference type="Pfam" id="PF02687"/>
    </source>
</evidence>
<feature type="transmembrane region" description="Helical" evidence="6">
    <location>
        <begin position="344"/>
        <end position="366"/>
    </location>
</feature>
<dbReference type="OrthoDB" id="9784014at2"/>
<reference evidence="9 10" key="1">
    <citation type="journal article" date="2015" name="Int. J. Syst. Evol. Microbiol.">
        <title>Hyunsoonleella pacifica sp. nov., isolated from seawater of South Pacific Gyre.</title>
        <authorList>
            <person name="Gao X."/>
            <person name="Zhang Z."/>
            <person name="Dai X."/>
            <person name="Zhang X.H."/>
        </authorList>
    </citation>
    <scope>NUCLEOTIDE SEQUENCE [LARGE SCALE GENOMIC DNA]</scope>
    <source>
        <strain evidence="9 10">SW033</strain>
    </source>
</reference>
<organism evidence="9 10">
    <name type="scientific">Hyunsoonleella pacifica</name>
    <dbReference type="NCBI Taxonomy" id="1080224"/>
    <lineage>
        <taxon>Bacteria</taxon>
        <taxon>Pseudomonadati</taxon>
        <taxon>Bacteroidota</taxon>
        <taxon>Flavobacteriia</taxon>
        <taxon>Flavobacteriales</taxon>
        <taxon>Flavobacteriaceae</taxon>
    </lineage>
</organism>
<keyword evidence="3 6" id="KW-0812">Transmembrane</keyword>
<dbReference type="InterPro" id="IPR025857">
    <property type="entry name" value="MacB_PCD"/>
</dbReference>
<name>A0A4Q9FPI3_9FLAO</name>
<evidence type="ECO:0000256" key="3">
    <source>
        <dbReference type="ARBA" id="ARBA00022692"/>
    </source>
</evidence>
<comment type="subcellular location">
    <subcellularLocation>
        <location evidence="1">Cell membrane</location>
        <topology evidence="1">Multi-pass membrane protein</topology>
    </subcellularLocation>
</comment>
<keyword evidence="10" id="KW-1185">Reference proteome</keyword>
<evidence type="ECO:0000313" key="9">
    <source>
        <dbReference type="EMBL" id="TBN16568.1"/>
    </source>
</evidence>
<feature type="transmembrane region" description="Helical" evidence="6">
    <location>
        <begin position="386"/>
        <end position="409"/>
    </location>
</feature>
<dbReference type="InterPro" id="IPR051125">
    <property type="entry name" value="ABC-4/HrtB_transporter"/>
</dbReference>
<dbReference type="Pfam" id="PF02687">
    <property type="entry name" value="FtsX"/>
    <property type="match status" value="1"/>
</dbReference>
<dbReference type="PANTHER" id="PTHR43738">
    <property type="entry name" value="ABC TRANSPORTER, MEMBRANE PROTEIN"/>
    <property type="match status" value="1"/>
</dbReference>
<keyword evidence="2" id="KW-1003">Cell membrane</keyword>
<evidence type="ECO:0000256" key="4">
    <source>
        <dbReference type="ARBA" id="ARBA00022989"/>
    </source>
</evidence>
<evidence type="ECO:0000256" key="1">
    <source>
        <dbReference type="ARBA" id="ARBA00004651"/>
    </source>
</evidence>
<evidence type="ECO:0000259" key="8">
    <source>
        <dbReference type="Pfam" id="PF12704"/>
    </source>
</evidence>
<feature type="transmembrane region" description="Helical" evidence="6">
    <location>
        <begin position="294"/>
        <end position="312"/>
    </location>
</feature>
<dbReference type="EMBL" id="SIRS01000003">
    <property type="protein sequence ID" value="TBN16568.1"/>
    <property type="molecule type" value="Genomic_DNA"/>
</dbReference>
<dbReference type="Pfam" id="PF12704">
    <property type="entry name" value="MacB_PCD"/>
    <property type="match status" value="1"/>
</dbReference>
<dbReference type="Proteomes" id="UP000292372">
    <property type="component" value="Unassembled WGS sequence"/>
</dbReference>
<dbReference type="PANTHER" id="PTHR43738:SF2">
    <property type="entry name" value="ABC TRANSPORTER PERMEASE"/>
    <property type="match status" value="1"/>
</dbReference>